<evidence type="ECO:0000256" key="6">
    <source>
        <dbReference type="ARBA" id="ARBA00022801"/>
    </source>
</evidence>
<evidence type="ECO:0000256" key="10">
    <source>
        <dbReference type="ARBA" id="ARBA00023125"/>
    </source>
</evidence>
<dbReference type="AlphaFoldDB" id="A0A059F1H8"/>
<dbReference type="GO" id="GO:0005524">
    <property type="term" value="F:ATP binding"/>
    <property type="evidence" value="ECO:0007669"/>
    <property type="project" value="UniProtKB-KW"/>
</dbReference>
<evidence type="ECO:0000256" key="19">
    <source>
        <dbReference type="ARBA" id="ARBA00075489"/>
    </source>
</evidence>
<dbReference type="PROSITE" id="PS51194">
    <property type="entry name" value="HELICASE_CTER"/>
    <property type="match status" value="1"/>
</dbReference>
<reference evidence="24 25" key="2">
    <citation type="submission" date="2014-03" db="EMBL/GenBank/DDBJ databases">
        <title>The Genome Sequence of Anncaliia algerae insect isolate PRA339.</title>
        <authorList>
            <consortium name="The Broad Institute Genome Sequencing Platform"/>
            <consortium name="The Broad Institute Genome Sequencing Center for Infectious Disease"/>
            <person name="Cuomo C."/>
            <person name="Becnel J."/>
            <person name="Sanscrainte N."/>
            <person name="Walker B."/>
            <person name="Young S.K."/>
            <person name="Zeng Q."/>
            <person name="Gargeya S."/>
            <person name="Fitzgerald M."/>
            <person name="Haas B."/>
            <person name="Abouelleil A."/>
            <person name="Alvarado L."/>
            <person name="Arachchi H.M."/>
            <person name="Berlin A.M."/>
            <person name="Chapman S.B."/>
            <person name="Dewar J."/>
            <person name="Goldberg J."/>
            <person name="Griggs A."/>
            <person name="Gujja S."/>
            <person name="Hansen M."/>
            <person name="Howarth C."/>
            <person name="Imamovic A."/>
            <person name="Larimer J."/>
            <person name="McCowan C."/>
            <person name="Murphy C."/>
            <person name="Neiman D."/>
            <person name="Pearson M."/>
            <person name="Priest M."/>
            <person name="Roberts A."/>
            <person name="Saif S."/>
            <person name="Shea T."/>
            <person name="Sisk P."/>
            <person name="Sykes S."/>
            <person name="Wortman J."/>
            <person name="Nusbaum C."/>
            <person name="Birren B."/>
        </authorList>
    </citation>
    <scope>NUCLEOTIDE SEQUENCE [LARGE SCALE GENOMIC DNA]</scope>
    <source>
        <strain evidence="24 25">PRA339</strain>
    </source>
</reference>
<keyword evidence="13" id="KW-0413">Isomerase</keyword>
<dbReference type="InterPro" id="IPR001650">
    <property type="entry name" value="Helicase_C-like"/>
</dbReference>
<dbReference type="Proteomes" id="UP000030655">
    <property type="component" value="Unassembled WGS sequence"/>
</dbReference>
<dbReference type="InterPro" id="IPR032438">
    <property type="entry name" value="ERCC3_RAD25_C"/>
</dbReference>
<keyword evidence="9" id="KW-0805">Transcription regulation</keyword>
<keyword evidence="7" id="KW-0347">Helicase</keyword>
<keyword evidence="5" id="KW-0227">DNA damage</keyword>
<dbReference type="Pfam" id="PF04851">
    <property type="entry name" value="ResIII"/>
    <property type="match status" value="1"/>
</dbReference>
<accession>A0A059F1H8</accession>
<dbReference type="GO" id="GO:0097550">
    <property type="term" value="C:transcription preinitiation complex"/>
    <property type="evidence" value="ECO:0007669"/>
    <property type="project" value="TreeGrafter"/>
</dbReference>
<evidence type="ECO:0000259" key="23">
    <source>
        <dbReference type="PROSITE" id="PS51194"/>
    </source>
</evidence>
<gene>
    <name evidence="24" type="ORF">H312_01562</name>
</gene>
<dbReference type="InterPro" id="IPR032830">
    <property type="entry name" value="XPB/Ssl2_N"/>
</dbReference>
<name>A0A059F1H8_9MICR</name>
<dbReference type="GO" id="GO:0000112">
    <property type="term" value="C:nucleotide-excision repair factor 3 complex"/>
    <property type="evidence" value="ECO:0007669"/>
    <property type="project" value="TreeGrafter"/>
</dbReference>
<comment type="subcellular location">
    <subcellularLocation>
        <location evidence="1">Nucleus</location>
    </subcellularLocation>
</comment>
<dbReference type="PANTHER" id="PTHR11274">
    <property type="entry name" value="RAD25/XP-B DNA REPAIR HELICASE"/>
    <property type="match status" value="1"/>
</dbReference>
<dbReference type="CDD" id="cd18029">
    <property type="entry name" value="DEXHc_XPB"/>
    <property type="match status" value="1"/>
</dbReference>
<dbReference type="OrthoDB" id="10262986at2759"/>
<dbReference type="InterPro" id="IPR006935">
    <property type="entry name" value="Helicase/UvrB_N"/>
</dbReference>
<dbReference type="FunFam" id="3.40.50.300:FF:000077">
    <property type="entry name" value="Probable DNA repair helicase RAD25"/>
    <property type="match status" value="1"/>
</dbReference>
<dbReference type="Gene3D" id="3.40.50.300">
    <property type="entry name" value="P-loop containing nucleotide triphosphate hydrolases"/>
    <property type="match status" value="2"/>
</dbReference>
<reference evidence="25" key="1">
    <citation type="submission" date="2013-02" db="EMBL/GenBank/DDBJ databases">
        <authorList>
            <consortium name="The Broad Institute Genome Sequencing Platform"/>
            <person name="Cuomo C."/>
            <person name="Becnel J."/>
            <person name="Sanscrainte N."/>
            <person name="Walker B."/>
            <person name="Young S.K."/>
            <person name="Zeng Q."/>
            <person name="Gargeya S."/>
            <person name="Fitzgerald M."/>
            <person name="Haas B."/>
            <person name="Abouelleil A."/>
            <person name="Alvarado L."/>
            <person name="Arachchi H.M."/>
            <person name="Berlin A.M."/>
            <person name="Chapman S.B."/>
            <person name="Dewar J."/>
            <person name="Goldberg J."/>
            <person name="Griggs A."/>
            <person name="Gujja S."/>
            <person name="Hansen M."/>
            <person name="Howarth C."/>
            <person name="Imamovic A."/>
            <person name="Larimer J."/>
            <person name="McCowan C."/>
            <person name="Murphy C."/>
            <person name="Neiman D."/>
            <person name="Pearson M."/>
            <person name="Priest M."/>
            <person name="Roberts A."/>
            <person name="Saif S."/>
            <person name="Shea T."/>
            <person name="Sisk P."/>
            <person name="Sykes S."/>
            <person name="Wortman J."/>
            <person name="Nusbaum C."/>
            <person name="Birren B."/>
        </authorList>
    </citation>
    <scope>NUCLEOTIDE SEQUENCE [LARGE SCALE GENOMIC DNA]</scope>
    <source>
        <strain evidence="25">PRA339</strain>
    </source>
</reference>
<dbReference type="GO" id="GO:0005675">
    <property type="term" value="C:transcription factor TFIIH holo complex"/>
    <property type="evidence" value="ECO:0007669"/>
    <property type="project" value="TreeGrafter"/>
</dbReference>
<dbReference type="SMART" id="SM00487">
    <property type="entry name" value="DEXDc"/>
    <property type="match status" value="1"/>
</dbReference>
<dbReference type="GO" id="GO:0006289">
    <property type="term" value="P:nucleotide-excision repair"/>
    <property type="evidence" value="ECO:0007669"/>
    <property type="project" value="InterPro"/>
</dbReference>
<dbReference type="NCBIfam" id="TIGR00603">
    <property type="entry name" value="rad25"/>
    <property type="match status" value="1"/>
</dbReference>
<organism evidence="24 25">
    <name type="scientific">Anncaliia algerae PRA339</name>
    <dbReference type="NCBI Taxonomy" id="1288291"/>
    <lineage>
        <taxon>Eukaryota</taxon>
        <taxon>Fungi</taxon>
        <taxon>Fungi incertae sedis</taxon>
        <taxon>Microsporidia</taxon>
        <taxon>Tubulinosematoidea</taxon>
        <taxon>Tubulinosematidae</taxon>
        <taxon>Anncaliia</taxon>
    </lineage>
</organism>
<evidence type="ECO:0000313" key="24">
    <source>
        <dbReference type="EMBL" id="KCZ81015.1"/>
    </source>
</evidence>
<evidence type="ECO:0000256" key="4">
    <source>
        <dbReference type="ARBA" id="ARBA00022741"/>
    </source>
</evidence>
<keyword evidence="25" id="KW-1185">Reference proteome</keyword>
<evidence type="ECO:0000256" key="3">
    <source>
        <dbReference type="ARBA" id="ARBA00011640"/>
    </source>
</evidence>
<evidence type="ECO:0000256" key="21">
    <source>
        <dbReference type="ARBA" id="ARBA00078607"/>
    </source>
</evidence>
<dbReference type="GO" id="GO:0003677">
    <property type="term" value="F:DNA binding"/>
    <property type="evidence" value="ECO:0007669"/>
    <property type="project" value="UniProtKB-KW"/>
</dbReference>
<dbReference type="PRINTS" id="PR00851">
    <property type="entry name" value="XRODRMPGMNTB"/>
</dbReference>
<dbReference type="Pfam" id="PF13625">
    <property type="entry name" value="Helicase_C_3"/>
    <property type="match status" value="1"/>
</dbReference>
<evidence type="ECO:0000256" key="18">
    <source>
        <dbReference type="ARBA" id="ARBA00058901"/>
    </source>
</evidence>
<dbReference type="STRING" id="1288291.A0A059F1H8"/>
<comment type="similarity">
    <text evidence="2">Belongs to the helicase family. RAD25/XPB subfamily.</text>
</comment>
<dbReference type="Pfam" id="PF16203">
    <property type="entry name" value="ERCC3_RAD25_C"/>
    <property type="match status" value="1"/>
</dbReference>
<comment type="catalytic activity">
    <reaction evidence="17">
        <text>ATP + H2O = ADP + phosphate + H(+)</text>
        <dbReference type="Rhea" id="RHEA:13065"/>
        <dbReference type="ChEBI" id="CHEBI:15377"/>
        <dbReference type="ChEBI" id="CHEBI:15378"/>
        <dbReference type="ChEBI" id="CHEBI:30616"/>
        <dbReference type="ChEBI" id="CHEBI:43474"/>
        <dbReference type="ChEBI" id="CHEBI:456216"/>
        <dbReference type="EC" id="5.6.2.4"/>
    </reaction>
</comment>
<protein>
    <recommendedName>
        <fullName evidence="16">DNA 3'-5' helicase</fullName>
        <ecNumber evidence="16">5.6.2.4</ecNumber>
    </recommendedName>
    <alternativeName>
        <fullName evidence="21">DNA repair helicase RAD25</fullName>
    </alternativeName>
    <alternativeName>
        <fullName evidence="20">RNA polymerase II transcription factor B subunit SSL2</fullName>
    </alternativeName>
    <alternativeName>
        <fullName evidence="19">Suppressor of stem-loop mutation 2</fullName>
    </alternativeName>
</protein>
<evidence type="ECO:0000256" key="15">
    <source>
        <dbReference type="ARBA" id="ARBA00034617"/>
    </source>
</evidence>
<evidence type="ECO:0000256" key="17">
    <source>
        <dbReference type="ARBA" id="ARBA00048988"/>
    </source>
</evidence>
<comment type="subunit">
    <text evidence="3">Component of the 7-subunit TFIIH core complex composed of XPB/SSL2, XPD/RAD3, SSL1, TFB1, TFB2, TFB4 and TFB5, which is active in NER. The core complex associates with the 3-subunit CTD-kinase module TFIIK composed of CCL1, KIN28 and TFB3 to form the 10-subunit holoenzyme (holo-TFIIH) active in transcription.</text>
</comment>
<dbReference type="HOGENOM" id="CLU_008213_0_0_1"/>
<dbReference type="SUPFAM" id="SSF52540">
    <property type="entry name" value="P-loop containing nucleoside triphosphate hydrolases"/>
    <property type="match status" value="2"/>
</dbReference>
<dbReference type="InterPro" id="IPR014001">
    <property type="entry name" value="Helicase_ATP-bd"/>
</dbReference>
<comment type="catalytic activity">
    <reaction evidence="15">
        <text>Couples ATP hydrolysis with the unwinding of duplex DNA by translocating in the 3'-5' direction.</text>
        <dbReference type="EC" id="5.6.2.4"/>
    </reaction>
</comment>
<evidence type="ECO:0000256" key="7">
    <source>
        <dbReference type="ARBA" id="ARBA00022806"/>
    </source>
</evidence>
<evidence type="ECO:0000256" key="11">
    <source>
        <dbReference type="ARBA" id="ARBA00023163"/>
    </source>
</evidence>
<dbReference type="PROSITE" id="PS51192">
    <property type="entry name" value="HELICASE_ATP_BIND_1"/>
    <property type="match status" value="1"/>
</dbReference>
<keyword evidence="8" id="KW-0067">ATP-binding</keyword>
<feature type="domain" description="Helicase C-terminal" evidence="23">
    <location>
        <begin position="443"/>
        <end position="604"/>
    </location>
</feature>
<dbReference type="CDD" id="cd18789">
    <property type="entry name" value="SF2_C_XPB"/>
    <property type="match status" value="1"/>
</dbReference>
<dbReference type="InterPro" id="IPR001161">
    <property type="entry name" value="XPB/Ssl2"/>
</dbReference>
<keyword evidence="14" id="KW-0539">Nucleus</keyword>
<keyword evidence="11" id="KW-0804">Transcription</keyword>
<evidence type="ECO:0000256" key="5">
    <source>
        <dbReference type="ARBA" id="ARBA00022763"/>
    </source>
</evidence>
<keyword evidence="10" id="KW-0238">DNA-binding</keyword>
<evidence type="ECO:0000256" key="1">
    <source>
        <dbReference type="ARBA" id="ARBA00004123"/>
    </source>
</evidence>
<evidence type="ECO:0000256" key="2">
    <source>
        <dbReference type="ARBA" id="ARBA00006637"/>
    </source>
</evidence>
<dbReference type="InterPro" id="IPR027417">
    <property type="entry name" value="P-loop_NTPase"/>
</dbReference>
<dbReference type="GO" id="GO:0016787">
    <property type="term" value="F:hydrolase activity"/>
    <property type="evidence" value="ECO:0007669"/>
    <property type="project" value="UniProtKB-KW"/>
</dbReference>
<feature type="domain" description="Helicase ATP-binding" evidence="22">
    <location>
        <begin position="230"/>
        <end position="390"/>
    </location>
</feature>
<evidence type="ECO:0000256" key="16">
    <source>
        <dbReference type="ARBA" id="ARBA00034808"/>
    </source>
</evidence>
<dbReference type="VEuPathDB" id="MicrosporidiaDB:H312_01562"/>
<keyword evidence="12" id="KW-0234">DNA repair</keyword>
<evidence type="ECO:0000256" key="9">
    <source>
        <dbReference type="ARBA" id="ARBA00023015"/>
    </source>
</evidence>
<proteinExistence type="inferred from homology"/>
<sequence>MSDILIPKKAKQQSFTPEELKLKPDHINKPLFTNYNCNIILETFSPNARQATDFLIAVAEPITRPSQIHEYKITPYSLYAAVSVGLTTEDILQTLDSFSKNYLPKGLITFIKECTLSYGKLRLIIKRGGYIIESEKESIIKYLKNDNLIKKCLKVNETEKTENLSEDEEIFDKLEIQNEKIEIVKKRCIELDYPLIEEYDFKNDTSKNLEIDLKDSVQIRTYQEVSLNKMFGNSRARSGIIVLPCGSGKTLVGITAICTIKKSTIILCSSAVSVEQWKQQILLFTNIKNSICRFTSDKKEIFEEEGILITTYTMLAFSGKRSFEAKKVMDWVANKEWGLMILDEVHVVPAMMFRKVISLINHRCKLGLTATLVREDDKIEDLNFLIGPKLYEADWQDLSAKGHIANVECVEILCEMTAEFYREYLRQPKRRRLLSIMNPTKFQICDFLIRKHENLGEKIIVFSDNVLALKTYALKLNKPFIYGPTSQTERMTILKQFQNNPKINTIFLSKVGDTSIDLPEASCLIQISSHFGSRRQEAQRLGRVLRAKKRHDPGFKVFFYSLISSDTEEMFYSSKRQQFLIDQGYSFRTILNCDGFDKTDFKIFSSKSEQKELLTSILLVSEQDLLTEESDDYDKIETVKKKSSAQSGGEGMAYIEKNKERHILFRKQEKKK</sequence>
<dbReference type="PANTHER" id="PTHR11274:SF0">
    <property type="entry name" value="GENERAL TRANSCRIPTION AND DNA REPAIR FACTOR IIH HELICASE SUBUNIT XPB"/>
    <property type="match status" value="1"/>
</dbReference>
<dbReference type="EC" id="5.6.2.4" evidence="16"/>
<dbReference type="EMBL" id="KK365153">
    <property type="protein sequence ID" value="KCZ81015.1"/>
    <property type="molecule type" value="Genomic_DNA"/>
</dbReference>
<dbReference type="GO" id="GO:0006367">
    <property type="term" value="P:transcription initiation at RNA polymerase II promoter"/>
    <property type="evidence" value="ECO:0007669"/>
    <property type="project" value="InterPro"/>
</dbReference>
<dbReference type="FunFam" id="3.40.50.300:FF:000117">
    <property type="entry name" value="Putative DNA repair helicase rad25"/>
    <property type="match status" value="1"/>
</dbReference>
<evidence type="ECO:0000256" key="8">
    <source>
        <dbReference type="ARBA" id="ARBA00022840"/>
    </source>
</evidence>
<evidence type="ECO:0000256" key="14">
    <source>
        <dbReference type="ARBA" id="ARBA00023242"/>
    </source>
</evidence>
<evidence type="ECO:0000256" key="12">
    <source>
        <dbReference type="ARBA" id="ARBA00023204"/>
    </source>
</evidence>
<dbReference type="InterPro" id="IPR050615">
    <property type="entry name" value="ATP-dep_DNA_Helicase"/>
</dbReference>
<dbReference type="SMART" id="SM00490">
    <property type="entry name" value="HELICc"/>
    <property type="match status" value="1"/>
</dbReference>
<evidence type="ECO:0000313" key="25">
    <source>
        <dbReference type="Proteomes" id="UP000030655"/>
    </source>
</evidence>
<keyword evidence="4" id="KW-0547">Nucleotide-binding</keyword>
<evidence type="ECO:0000259" key="22">
    <source>
        <dbReference type="PROSITE" id="PS51192"/>
    </source>
</evidence>
<evidence type="ECO:0000256" key="13">
    <source>
        <dbReference type="ARBA" id="ARBA00023235"/>
    </source>
</evidence>
<dbReference type="GO" id="GO:0043138">
    <property type="term" value="F:3'-5' DNA helicase activity"/>
    <property type="evidence" value="ECO:0007669"/>
    <property type="project" value="UniProtKB-EC"/>
</dbReference>
<comment type="function">
    <text evidence="18">ATP-dependent 3'-5' DNA helicase/translocase; binds dsDNA rather than ssDNA, unzipping it in a translocase rather than classical helicase activity. Component of the general transcription and DNA repair factor IIH (TFIIH) core complex. When complexed to CDK-activating kinase (CAK), involved in RNA transcription by RNA polymerase II. Also involved in transcription-coupled nucleotide excision repair (NER) of damaged DNA. In NER, TFIIH acts by opening DNA around the lesion to allow the excision of the damaged oligonucleotide and its replacement by a new DNA fragment. The ATPase activity of XPB/SSL2, but not its helicase activity, is required for DNA opening. In transcription, TFIIH has an essential role in transcription initiation. When the pre-initiation complex (PIC) has been established, TFIIH is required for promoter opening and promoter escape. The ATP-dependent helicase activity of XPB/SSL2 is required for promoter opening and promoter escape.</text>
</comment>
<evidence type="ECO:0000256" key="20">
    <source>
        <dbReference type="ARBA" id="ARBA00076598"/>
    </source>
</evidence>
<keyword evidence="6" id="KW-0378">Hydrolase</keyword>